<evidence type="ECO:0000313" key="1">
    <source>
        <dbReference type="EMBL" id="EOI53407.1"/>
    </source>
</evidence>
<protein>
    <submittedName>
        <fullName evidence="1">Uncharacterized protein</fullName>
    </submittedName>
</protein>
<gene>
    <name evidence="2" type="ORF">I592_00603</name>
    <name evidence="1" type="ORF">UKC_03359</name>
</gene>
<organism evidence="1 3">
    <name type="scientific">Enterococcus gilvus ATCC BAA-350</name>
    <dbReference type="NCBI Taxonomy" id="1158614"/>
    <lineage>
        <taxon>Bacteria</taxon>
        <taxon>Bacillati</taxon>
        <taxon>Bacillota</taxon>
        <taxon>Bacilli</taxon>
        <taxon>Lactobacillales</taxon>
        <taxon>Enterococcaceae</taxon>
        <taxon>Enterococcus</taxon>
    </lineage>
</organism>
<evidence type="ECO:0000313" key="4">
    <source>
        <dbReference type="Proteomes" id="UP000014160"/>
    </source>
</evidence>
<evidence type="ECO:0000313" key="2">
    <source>
        <dbReference type="EMBL" id="EOW81318.1"/>
    </source>
</evidence>
<dbReference type="EMBL" id="AJDQ01000012">
    <property type="protein sequence ID" value="EOI53407.1"/>
    <property type="molecule type" value="Genomic_DNA"/>
</dbReference>
<dbReference type="HOGENOM" id="CLU_2915247_0_0_9"/>
<reference evidence="2 4" key="2">
    <citation type="submission" date="2013-03" db="EMBL/GenBank/DDBJ databases">
        <title>The Genome Sequence of Enterococcus gilvus ATCC BAA-350 (PacBio/Illumina hybrid assembly).</title>
        <authorList>
            <consortium name="The Broad Institute Genomics Platform"/>
            <consortium name="The Broad Institute Genome Sequencing Center for Infectious Disease"/>
            <person name="Earl A."/>
            <person name="Russ C."/>
            <person name="Gilmore M."/>
            <person name="Surin D."/>
            <person name="Walker B."/>
            <person name="Young S."/>
            <person name="Zeng Q."/>
            <person name="Gargeya S."/>
            <person name="Fitzgerald M."/>
            <person name="Haas B."/>
            <person name="Abouelleil A."/>
            <person name="Allen A.W."/>
            <person name="Alvarado L."/>
            <person name="Arachchi H.M."/>
            <person name="Berlin A.M."/>
            <person name="Chapman S.B."/>
            <person name="Gainer-Dewar J."/>
            <person name="Goldberg J."/>
            <person name="Griggs A."/>
            <person name="Gujja S."/>
            <person name="Hansen M."/>
            <person name="Howarth C."/>
            <person name="Imamovic A."/>
            <person name="Ireland A."/>
            <person name="Larimer J."/>
            <person name="McCowan C."/>
            <person name="Murphy C."/>
            <person name="Pearson M."/>
            <person name="Poon T.W."/>
            <person name="Priest M."/>
            <person name="Roberts A."/>
            <person name="Saif S."/>
            <person name="Shea T."/>
            <person name="Sisk P."/>
            <person name="Sykes S."/>
            <person name="Wortman J."/>
            <person name="Nusbaum C."/>
            <person name="Birren B."/>
        </authorList>
    </citation>
    <scope>NUCLEOTIDE SEQUENCE [LARGE SCALE GENOMIC DNA]</scope>
    <source>
        <strain evidence="2 4">ATCC BAA-350</strain>
    </source>
</reference>
<accession>R2XTU7</accession>
<dbReference type="Proteomes" id="UP000013750">
    <property type="component" value="Unassembled WGS sequence"/>
</dbReference>
<dbReference type="Proteomes" id="UP000014160">
    <property type="component" value="Unassembled WGS sequence"/>
</dbReference>
<keyword evidence="4" id="KW-1185">Reference proteome</keyword>
<evidence type="ECO:0000313" key="3">
    <source>
        <dbReference type="Proteomes" id="UP000013750"/>
    </source>
</evidence>
<dbReference type="AlphaFoldDB" id="R2XTU7"/>
<sequence length="58" mass="6551">MKVYIVAITDSTYMFPVCDGKLFKMKSAAQKACDRYNGTHPNKAKVLVADNWHLEDGE</sequence>
<name>R2XTU7_9ENTE</name>
<dbReference type="RefSeq" id="WP_010781703.1">
    <property type="nucleotide sequence ID" value="NZ_ASWH01000001.1"/>
</dbReference>
<proteinExistence type="predicted"/>
<comment type="caution">
    <text evidence="1">The sequence shown here is derived from an EMBL/GenBank/DDBJ whole genome shotgun (WGS) entry which is preliminary data.</text>
</comment>
<reference evidence="1 3" key="1">
    <citation type="submission" date="2013-02" db="EMBL/GenBank/DDBJ databases">
        <title>The Genome Sequence of Enterococcus gilvus ATCC BAA-350.</title>
        <authorList>
            <consortium name="The Broad Institute Genome Sequencing Platform"/>
            <consortium name="The Broad Institute Genome Sequencing Center for Infectious Disease"/>
            <person name="Earl A.M."/>
            <person name="Gilmore M.S."/>
            <person name="Lebreton F."/>
            <person name="Walker B."/>
            <person name="Young S.K."/>
            <person name="Zeng Q."/>
            <person name="Gargeya S."/>
            <person name="Fitzgerald M."/>
            <person name="Haas B."/>
            <person name="Abouelleil A."/>
            <person name="Alvarado L."/>
            <person name="Arachchi H.M."/>
            <person name="Berlin A.M."/>
            <person name="Chapman S.B."/>
            <person name="Dewar J."/>
            <person name="Goldberg J."/>
            <person name="Griggs A."/>
            <person name="Gujja S."/>
            <person name="Hansen M."/>
            <person name="Howarth C."/>
            <person name="Imamovic A."/>
            <person name="Larimer J."/>
            <person name="McCowan C."/>
            <person name="Murphy C."/>
            <person name="Neiman D."/>
            <person name="Pearson M."/>
            <person name="Priest M."/>
            <person name="Roberts A."/>
            <person name="Saif S."/>
            <person name="Shea T."/>
            <person name="Sisk P."/>
            <person name="Sykes S."/>
            <person name="Wortman J."/>
            <person name="Nusbaum C."/>
            <person name="Birren B."/>
        </authorList>
    </citation>
    <scope>NUCLEOTIDE SEQUENCE [LARGE SCALE GENOMIC DNA]</scope>
    <source>
        <strain evidence="1 3">ATCC BAA-350</strain>
    </source>
</reference>
<dbReference type="PATRIC" id="fig|1158614.3.peg.3333"/>
<dbReference type="EMBL" id="ASWH01000001">
    <property type="protein sequence ID" value="EOW81318.1"/>
    <property type="molecule type" value="Genomic_DNA"/>
</dbReference>